<feature type="transmembrane region" description="Helical" evidence="5">
    <location>
        <begin position="290"/>
        <end position="308"/>
    </location>
</feature>
<comment type="subcellular location">
    <subcellularLocation>
        <location evidence="1">Membrane</location>
        <topology evidence="1">Multi-pass membrane protein</topology>
    </subcellularLocation>
</comment>
<sequence>MNTQITLTGIIVFIERNVYLRFLLVAIVAFIIVSIGSLIELYIERKFWARIMSRYGPTEVGKFGTLQLIADAVKFLVKEDFSPAAADKTIYNLVPVFSVTVSFASLLAIPFDYTVASLFPSSLHPLTFVASNFDPSLLVAFGFFALEPLIVLFGGWAAGGKYTLIGGFRSAAQLISYEIPLVLSFLSVVVLAQSLNLFQIIQTQAHSWPFAVLAFPAFITFTVALLAELERTPFDLTEADTELVSGWNTEYGGTKFLLVYLSEYIRAFAGSAILVSLFLGGWLGPAPIPPLIWLFLKTIIVFTVLVWIRTAYPRVRIDQMLALGWRILIPVSAVWLILTPFVAHVAMMHGALA</sequence>
<keyword evidence="3 5" id="KW-1133">Transmembrane helix</keyword>
<feature type="transmembrane region" description="Helical" evidence="5">
    <location>
        <begin position="207"/>
        <end position="227"/>
    </location>
</feature>
<reference evidence="6 7" key="1">
    <citation type="submission" date="2017-04" db="EMBL/GenBank/DDBJ databases">
        <title>Novel microbial lineages endemic to geothermal iron-oxide mats fill important gaps in the evolutionary history of Archaea.</title>
        <authorList>
            <person name="Jay Z.J."/>
            <person name="Beam J.P."/>
            <person name="Dlakic M."/>
            <person name="Rusch D.B."/>
            <person name="Kozubal M.A."/>
            <person name="Inskeep W.P."/>
        </authorList>
    </citation>
    <scope>NUCLEOTIDE SEQUENCE [LARGE SCALE GENOMIC DNA]</scope>
    <source>
        <strain evidence="6">OSP_D</strain>
    </source>
</reference>
<dbReference type="PANTHER" id="PTHR11432">
    <property type="entry name" value="NADH DEHYDROGENASE SUBUNIT 1"/>
    <property type="match status" value="1"/>
</dbReference>
<feature type="transmembrane region" description="Helical" evidence="5">
    <location>
        <begin position="179"/>
        <end position="201"/>
    </location>
</feature>
<comment type="caution">
    <text evidence="6">The sequence shown here is derived from an EMBL/GenBank/DDBJ whole genome shotgun (WGS) entry which is preliminary data.</text>
</comment>
<dbReference type="HAMAP" id="MF_01350">
    <property type="entry name" value="NDH1_NuoH"/>
    <property type="match status" value="1"/>
</dbReference>
<feature type="transmembrane region" description="Helical" evidence="5">
    <location>
        <begin position="264"/>
        <end position="284"/>
    </location>
</feature>
<keyword evidence="4 5" id="KW-0472">Membrane</keyword>
<dbReference type="GO" id="GO:0003954">
    <property type="term" value="F:NADH dehydrogenase activity"/>
    <property type="evidence" value="ECO:0007669"/>
    <property type="project" value="TreeGrafter"/>
</dbReference>
<dbReference type="Pfam" id="PF00146">
    <property type="entry name" value="NADHdh"/>
    <property type="match status" value="1"/>
</dbReference>
<keyword evidence="2 5" id="KW-0812">Transmembrane</keyword>
<feature type="transmembrane region" description="Helical" evidence="5">
    <location>
        <begin position="320"/>
        <end position="343"/>
    </location>
</feature>
<feature type="transmembrane region" description="Helical" evidence="5">
    <location>
        <begin position="20"/>
        <end position="43"/>
    </location>
</feature>
<dbReference type="EMBL" id="NEXE01000063">
    <property type="protein sequence ID" value="PSN90352.1"/>
    <property type="molecule type" value="Genomic_DNA"/>
</dbReference>
<accession>A0A2R6AVF1</accession>
<evidence type="ECO:0000256" key="1">
    <source>
        <dbReference type="ARBA" id="ARBA00004141"/>
    </source>
</evidence>
<dbReference type="PANTHER" id="PTHR11432:SF3">
    <property type="entry name" value="NADH-UBIQUINONE OXIDOREDUCTASE CHAIN 1"/>
    <property type="match status" value="1"/>
</dbReference>
<organism evidence="6 7">
    <name type="scientific">Candidatus Marsarchaeota G2 archaeon OSP_D</name>
    <dbReference type="NCBI Taxonomy" id="1978157"/>
    <lineage>
        <taxon>Archaea</taxon>
        <taxon>Candidatus Marsarchaeota</taxon>
        <taxon>Candidatus Marsarchaeota group 2</taxon>
    </lineage>
</organism>
<gene>
    <name evidence="6" type="ORF">B9Q03_07015</name>
</gene>
<evidence type="ECO:0000256" key="3">
    <source>
        <dbReference type="ARBA" id="ARBA00022989"/>
    </source>
</evidence>
<evidence type="ECO:0000256" key="5">
    <source>
        <dbReference type="SAM" id="Phobius"/>
    </source>
</evidence>
<dbReference type="GO" id="GO:0016020">
    <property type="term" value="C:membrane"/>
    <property type="evidence" value="ECO:0007669"/>
    <property type="project" value="UniProtKB-SubCell"/>
</dbReference>
<feature type="transmembrane region" description="Helical" evidence="5">
    <location>
        <begin position="90"/>
        <end position="116"/>
    </location>
</feature>
<evidence type="ECO:0000313" key="6">
    <source>
        <dbReference type="EMBL" id="PSN90352.1"/>
    </source>
</evidence>
<feature type="transmembrane region" description="Helical" evidence="5">
    <location>
        <begin position="136"/>
        <end position="158"/>
    </location>
</feature>
<dbReference type="NCBIfam" id="NF004741">
    <property type="entry name" value="PRK06076.1-2"/>
    <property type="match status" value="1"/>
</dbReference>
<dbReference type="AlphaFoldDB" id="A0A2R6AVF1"/>
<name>A0A2R6AVF1_9ARCH</name>
<protein>
    <submittedName>
        <fullName evidence="6">NADH-quinone oxidoreductase subunit H</fullName>
    </submittedName>
</protein>
<evidence type="ECO:0000313" key="7">
    <source>
        <dbReference type="Proteomes" id="UP000240322"/>
    </source>
</evidence>
<proteinExistence type="inferred from homology"/>
<dbReference type="Proteomes" id="UP000240322">
    <property type="component" value="Unassembled WGS sequence"/>
</dbReference>
<evidence type="ECO:0000256" key="4">
    <source>
        <dbReference type="ARBA" id="ARBA00023136"/>
    </source>
</evidence>
<dbReference type="GO" id="GO:0009060">
    <property type="term" value="P:aerobic respiration"/>
    <property type="evidence" value="ECO:0007669"/>
    <property type="project" value="TreeGrafter"/>
</dbReference>
<evidence type="ECO:0000256" key="2">
    <source>
        <dbReference type="ARBA" id="ARBA00022692"/>
    </source>
</evidence>
<dbReference type="InterPro" id="IPR001694">
    <property type="entry name" value="NADH_UbQ_OxRdtase_su1/FPO"/>
</dbReference>